<protein>
    <submittedName>
        <fullName evidence="1">Uncharacterized protein</fullName>
    </submittedName>
</protein>
<sequence>MIEVGKKYTLVMLELTDAGYDKGSISVTVTGREGNLIEVNGCEVINTASPLFHSLIDAEGQKAYFAKLHSDFEASLKGD</sequence>
<evidence type="ECO:0000313" key="2">
    <source>
        <dbReference type="Proteomes" id="UP000198599"/>
    </source>
</evidence>
<organism evidence="1 2">
    <name type="scientific">Roseovarius lutimaris</name>
    <dbReference type="NCBI Taxonomy" id="1005928"/>
    <lineage>
        <taxon>Bacteria</taxon>
        <taxon>Pseudomonadati</taxon>
        <taxon>Pseudomonadota</taxon>
        <taxon>Alphaproteobacteria</taxon>
        <taxon>Rhodobacterales</taxon>
        <taxon>Roseobacteraceae</taxon>
        <taxon>Roseovarius</taxon>
    </lineage>
</organism>
<dbReference type="Proteomes" id="UP000198599">
    <property type="component" value="Unassembled WGS sequence"/>
</dbReference>
<reference evidence="2" key="1">
    <citation type="submission" date="2016-10" db="EMBL/GenBank/DDBJ databases">
        <authorList>
            <person name="Varghese N."/>
            <person name="Submissions S."/>
        </authorList>
    </citation>
    <scope>NUCLEOTIDE SEQUENCE [LARGE SCALE GENOMIC DNA]</scope>
    <source>
        <strain evidence="2">DSM 28463</strain>
    </source>
</reference>
<keyword evidence="2" id="KW-1185">Reference proteome</keyword>
<name>A0A1I4Z8V1_9RHOB</name>
<dbReference type="AlphaFoldDB" id="A0A1I4Z8V1"/>
<proteinExistence type="predicted"/>
<dbReference type="OrthoDB" id="8402161at2"/>
<gene>
    <name evidence="1" type="ORF">SAMN04487859_10328</name>
</gene>
<accession>A0A1I4Z8V1</accession>
<evidence type="ECO:0000313" key="1">
    <source>
        <dbReference type="EMBL" id="SFN46724.1"/>
    </source>
</evidence>
<dbReference type="RefSeq" id="WP_092834216.1">
    <property type="nucleotide sequence ID" value="NZ_FOVP01000003.1"/>
</dbReference>
<dbReference type="EMBL" id="FOVP01000003">
    <property type="protein sequence ID" value="SFN46724.1"/>
    <property type="molecule type" value="Genomic_DNA"/>
</dbReference>
<dbReference type="STRING" id="1005928.SAMN04487859_10328"/>